<dbReference type="Pfam" id="PF06429">
    <property type="entry name" value="Flg_bbr_C"/>
    <property type="match status" value="1"/>
</dbReference>
<dbReference type="NCBIfam" id="TIGR03506">
    <property type="entry name" value="FlgEFG_subfam"/>
    <property type="match status" value="1"/>
</dbReference>
<evidence type="ECO:0000259" key="10">
    <source>
        <dbReference type="Pfam" id="PF22692"/>
    </source>
</evidence>
<comment type="subcellular location">
    <subcellularLocation>
        <location evidence="1 6">Bacterial flagellum basal body</location>
    </subcellularLocation>
</comment>
<evidence type="ECO:0000259" key="8">
    <source>
        <dbReference type="Pfam" id="PF00460"/>
    </source>
</evidence>
<dbReference type="GO" id="GO:0030694">
    <property type="term" value="C:bacterial-type flagellum basal body, rod"/>
    <property type="evidence" value="ECO:0007669"/>
    <property type="project" value="UniProtKB-UniRule"/>
</dbReference>
<dbReference type="OrthoDB" id="9804559at2"/>
<keyword evidence="11" id="KW-0969">Cilium</keyword>
<dbReference type="PANTHER" id="PTHR30435:SF18">
    <property type="entry name" value="FLAGELLAR BASAL-BODY ROD PROTEIN FLGF"/>
    <property type="match status" value="1"/>
</dbReference>
<dbReference type="PANTHER" id="PTHR30435">
    <property type="entry name" value="FLAGELLAR PROTEIN"/>
    <property type="match status" value="1"/>
</dbReference>
<feature type="domain" description="Flagellar basal-body/hook protein C-terminal" evidence="9">
    <location>
        <begin position="200"/>
        <end position="242"/>
    </location>
</feature>
<dbReference type="Pfam" id="PF22692">
    <property type="entry name" value="LlgE_F_G_D1"/>
    <property type="match status" value="1"/>
</dbReference>
<dbReference type="Pfam" id="PF00460">
    <property type="entry name" value="Flg_bb_rod"/>
    <property type="match status" value="1"/>
</dbReference>
<evidence type="ECO:0000256" key="5">
    <source>
        <dbReference type="ARBA" id="ARBA00040228"/>
    </source>
</evidence>
<evidence type="ECO:0000256" key="7">
    <source>
        <dbReference type="SAM" id="MobiDB-lite"/>
    </source>
</evidence>
<dbReference type="InterPro" id="IPR037925">
    <property type="entry name" value="FlgE/F/G-like"/>
</dbReference>
<dbReference type="Proteomes" id="UP000199586">
    <property type="component" value="Unassembled WGS sequence"/>
</dbReference>
<dbReference type="InterPro" id="IPR053967">
    <property type="entry name" value="LlgE_F_G-like_D1"/>
</dbReference>
<dbReference type="InterPro" id="IPR010930">
    <property type="entry name" value="Flg_bb/hook_C_dom"/>
</dbReference>
<dbReference type="SUPFAM" id="SSF117143">
    <property type="entry name" value="Flagellar hook protein flgE"/>
    <property type="match status" value="1"/>
</dbReference>
<keyword evidence="3 6" id="KW-0975">Bacterial flagellum</keyword>
<dbReference type="GO" id="GO:0071978">
    <property type="term" value="P:bacterial-type flagellum-dependent swarming motility"/>
    <property type="evidence" value="ECO:0007669"/>
    <property type="project" value="TreeGrafter"/>
</dbReference>
<name>A0A1I5UJB3_9SPHN</name>
<dbReference type="AlphaFoldDB" id="A0A1I5UJB3"/>
<feature type="domain" description="Flagellar basal body rod protein N-terminal" evidence="8">
    <location>
        <begin position="6"/>
        <end position="35"/>
    </location>
</feature>
<comment type="similarity">
    <text evidence="2 6">Belongs to the flagella basal body rod proteins family.</text>
</comment>
<dbReference type="InterPro" id="IPR020013">
    <property type="entry name" value="Flagellar_FlgE/F/G"/>
</dbReference>
<evidence type="ECO:0000256" key="1">
    <source>
        <dbReference type="ARBA" id="ARBA00004117"/>
    </source>
</evidence>
<feature type="domain" description="Flagellar hook protein FlgE/F/G-like D1" evidence="10">
    <location>
        <begin position="89"/>
        <end position="149"/>
    </location>
</feature>
<evidence type="ECO:0000256" key="2">
    <source>
        <dbReference type="ARBA" id="ARBA00009677"/>
    </source>
</evidence>
<dbReference type="RefSeq" id="WP_093334340.1">
    <property type="nucleotide sequence ID" value="NZ_FOXP01000012.1"/>
</dbReference>
<keyword evidence="11" id="KW-0966">Cell projection</keyword>
<protein>
    <recommendedName>
        <fullName evidence="5 6">Flagellar basal-body rod protein FlgF</fullName>
    </recommendedName>
</protein>
<accession>A0A1I5UJB3</accession>
<sequence>MDKLVYTAATGLRAHMAAQAAIANNMANASTTGFRADRVVFDRIELKGGGARIEARSPTSEEVTDADRTPGAMQQTGRPLDVAVAGRDDWLAVQAADGQEAYTRRGDLEVAASGVLQTGDGHIVMGEGGPITLPPYRSVTIAGDGTISVVPASGDATPQVVDRLKLASAKGTDTVKGLDNLLYVRGGGTLPANLDARVAGGALEGSNVNMTQSLIDMIENQRSYEIATNMMKSAKDMDESGASVMRLPS</sequence>
<proteinExistence type="inferred from homology"/>
<dbReference type="InterPro" id="IPR001444">
    <property type="entry name" value="Flag_bb_rod_N"/>
</dbReference>
<feature type="region of interest" description="Disordered" evidence="7">
    <location>
        <begin position="54"/>
        <end position="76"/>
    </location>
</feature>
<dbReference type="EMBL" id="FOXP01000012">
    <property type="protein sequence ID" value="SFP95342.1"/>
    <property type="molecule type" value="Genomic_DNA"/>
</dbReference>
<gene>
    <name evidence="11" type="ORF">SAMN04488241_11215</name>
</gene>
<comment type="subunit">
    <text evidence="4 6">The basal body constitutes a major portion of the flagellar organelle and consists of five rings (E,L,P,S, and M) mounted on a central rod. The rod consists of about 26 subunits of FlgG in the distal portion, and FlgB, FlgC and FlgF are thought to build up the proximal portion of the rod with about 6 subunits each.</text>
</comment>
<evidence type="ECO:0000259" key="9">
    <source>
        <dbReference type="Pfam" id="PF06429"/>
    </source>
</evidence>
<organism evidence="11 12">
    <name type="scientific">Sphingomonas rubra</name>
    <dbReference type="NCBI Taxonomy" id="634430"/>
    <lineage>
        <taxon>Bacteria</taxon>
        <taxon>Pseudomonadati</taxon>
        <taxon>Pseudomonadota</taxon>
        <taxon>Alphaproteobacteria</taxon>
        <taxon>Sphingomonadales</taxon>
        <taxon>Sphingomonadaceae</taxon>
        <taxon>Sphingomonas</taxon>
    </lineage>
</organism>
<evidence type="ECO:0000256" key="4">
    <source>
        <dbReference type="ARBA" id="ARBA00038560"/>
    </source>
</evidence>
<dbReference type="NCBIfam" id="NF009280">
    <property type="entry name" value="PRK12640.1"/>
    <property type="match status" value="1"/>
</dbReference>
<evidence type="ECO:0000256" key="6">
    <source>
        <dbReference type="RuleBase" id="RU362116"/>
    </source>
</evidence>
<keyword evidence="11" id="KW-0282">Flagellum</keyword>
<reference evidence="11 12" key="1">
    <citation type="submission" date="2016-10" db="EMBL/GenBank/DDBJ databases">
        <authorList>
            <person name="de Groot N.N."/>
        </authorList>
    </citation>
    <scope>NUCLEOTIDE SEQUENCE [LARGE SCALE GENOMIC DNA]</scope>
    <source>
        <strain evidence="11 12">CGMCC 1.9113</strain>
    </source>
</reference>
<evidence type="ECO:0000313" key="12">
    <source>
        <dbReference type="Proteomes" id="UP000199586"/>
    </source>
</evidence>
<evidence type="ECO:0000256" key="3">
    <source>
        <dbReference type="ARBA" id="ARBA00023143"/>
    </source>
</evidence>
<keyword evidence="12" id="KW-1185">Reference proteome</keyword>
<dbReference type="STRING" id="634430.SAMN04488241_11215"/>
<evidence type="ECO:0000313" key="11">
    <source>
        <dbReference type="EMBL" id="SFP95342.1"/>
    </source>
</evidence>